<dbReference type="Gene3D" id="3.40.50.300">
    <property type="entry name" value="P-loop containing nucleotide triphosphate hydrolases"/>
    <property type="match status" value="1"/>
</dbReference>
<dbReference type="Proteomes" id="UP000521017">
    <property type="component" value="Unassembled WGS sequence"/>
</dbReference>
<feature type="domain" description="NadR/Ttd14 AAA" evidence="1">
    <location>
        <begin position="7"/>
        <end position="170"/>
    </location>
</feature>
<dbReference type="InterPro" id="IPR027417">
    <property type="entry name" value="P-loop_NTPase"/>
</dbReference>
<evidence type="ECO:0000259" key="1">
    <source>
        <dbReference type="Pfam" id="PF13521"/>
    </source>
</evidence>
<sequence length="179" mass="19900">MISLPGKYIISGGPGSGKSTLITELEQMGYFCSEEVSRKMIIQETAKGSSCLPWLDISCFSTKVLADMITAWEQVPADLVSFFDRGIPDIMAYLKVAGLEVTPAYYAALAGHPYQQLVFILPPWEEIYVHDSERWQSFEEAAGIHSAIRETYISCGFEIVDVPKLSASQRAAYVLDFIK</sequence>
<evidence type="ECO:0000313" key="2">
    <source>
        <dbReference type="EMBL" id="MBB6501588.1"/>
    </source>
</evidence>
<protein>
    <submittedName>
        <fullName evidence="2">Putative ATPase</fullName>
    </submittedName>
</protein>
<dbReference type="AlphaFoldDB" id="A0A7X0MLN8"/>
<dbReference type="SUPFAM" id="SSF52540">
    <property type="entry name" value="P-loop containing nucleoside triphosphate hydrolases"/>
    <property type="match status" value="1"/>
</dbReference>
<organism evidence="2 3">
    <name type="scientific">Pedobacter cryoconitis</name>
    <dbReference type="NCBI Taxonomy" id="188932"/>
    <lineage>
        <taxon>Bacteria</taxon>
        <taxon>Pseudomonadati</taxon>
        <taxon>Bacteroidota</taxon>
        <taxon>Sphingobacteriia</taxon>
        <taxon>Sphingobacteriales</taxon>
        <taxon>Sphingobacteriaceae</taxon>
        <taxon>Pedobacter</taxon>
    </lineage>
</organism>
<dbReference type="InterPro" id="IPR038727">
    <property type="entry name" value="NadR/Ttd14_AAA_dom"/>
</dbReference>
<dbReference type="RefSeq" id="WP_184627479.1">
    <property type="nucleotide sequence ID" value="NZ_JACHCC010000010.1"/>
</dbReference>
<dbReference type="EMBL" id="JACHCC010000010">
    <property type="protein sequence ID" value="MBB6501588.1"/>
    <property type="molecule type" value="Genomic_DNA"/>
</dbReference>
<dbReference type="Pfam" id="PF13521">
    <property type="entry name" value="AAA_28"/>
    <property type="match status" value="1"/>
</dbReference>
<name>A0A7X0MLN8_9SPHI</name>
<accession>A0A7X0MLN8</accession>
<reference evidence="2 3" key="1">
    <citation type="submission" date="2020-08" db="EMBL/GenBank/DDBJ databases">
        <title>Genomic Encyclopedia of Type Strains, Phase IV (KMG-V): Genome sequencing to study the core and pangenomes of soil and plant-associated prokaryotes.</title>
        <authorList>
            <person name="Whitman W."/>
        </authorList>
    </citation>
    <scope>NUCLEOTIDE SEQUENCE [LARGE SCALE GENOMIC DNA]</scope>
    <source>
        <strain evidence="2 3">M2T3</strain>
    </source>
</reference>
<gene>
    <name evidence="2" type="ORF">HDF25_003763</name>
</gene>
<comment type="caution">
    <text evidence="2">The sequence shown here is derived from an EMBL/GenBank/DDBJ whole genome shotgun (WGS) entry which is preliminary data.</text>
</comment>
<proteinExistence type="predicted"/>
<evidence type="ECO:0000313" key="3">
    <source>
        <dbReference type="Proteomes" id="UP000521017"/>
    </source>
</evidence>